<keyword evidence="4" id="KW-1185">Reference proteome</keyword>
<protein>
    <recommendedName>
        <fullName evidence="2">DUF7729 domain-containing protein</fullName>
    </recommendedName>
</protein>
<comment type="caution">
    <text evidence="3">The sequence shown here is derived from an EMBL/GenBank/DDBJ whole genome shotgun (WGS) entry which is preliminary data.</text>
</comment>
<feature type="compositionally biased region" description="Pro residues" evidence="1">
    <location>
        <begin position="98"/>
        <end position="131"/>
    </location>
</feature>
<proteinExistence type="predicted"/>
<dbReference type="PANTHER" id="PTHR39460:SF1">
    <property type="entry name" value="C6 TRANSCRIPTION FACTOR"/>
    <property type="match status" value="1"/>
</dbReference>
<dbReference type="InterPro" id="IPR056146">
    <property type="entry name" value="DUF7729"/>
</dbReference>
<evidence type="ECO:0000313" key="3">
    <source>
        <dbReference type="EMBL" id="GJJ14920.1"/>
    </source>
</evidence>
<feature type="region of interest" description="Disordered" evidence="1">
    <location>
        <begin position="96"/>
        <end position="133"/>
    </location>
</feature>
<accession>A0AAV5ASP8</accession>
<evidence type="ECO:0000313" key="4">
    <source>
        <dbReference type="Proteomes" id="UP001050691"/>
    </source>
</evidence>
<sequence>MFTPPPSPLPIPSSPSISPIDVKLQNSEITISSPKSPTFAELGPSSRIANESSKKRIGKQTLLAVTLLPALFIAFTLWNHHCLPIPRLHNAFQIRPSLQPPPRLQPQPQPPTPTPTPNPQSPSFPTVPNPPVLTGLLPQPFDQTLSNNFSTNGCQNFFTSFLQDANFRQCRAFSFLLNSSSGFIKAQSNITSFNEILGATCNTPPTFQTCDQRMNDFLNQLNQNCSQDISLRNPTVLQAQISFQSYTAMRLASCLQDPAVNAYCYIEALSEGKEFGDIYLYGIPLGTPVPTGVNLSCSSCSQTVLSVFSQFVNPMGTTVLNIGSTTSGNSTVSSIVPSSLPILSMTYPSAAHLAVMECGGKFANVGITQNGAHHRPRGLVLNIPIILLGLISLWIV</sequence>
<name>A0AAV5ASP8_9AGAM</name>
<evidence type="ECO:0000259" key="2">
    <source>
        <dbReference type="Pfam" id="PF24855"/>
    </source>
</evidence>
<dbReference type="PANTHER" id="PTHR39460">
    <property type="entry name" value="EXPRESSED PROTEIN"/>
    <property type="match status" value="1"/>
</dbReference>
<reference evidence="3" key="1">
    <citation type="submission" date="2021-10" db="EMBL/GenBank/DDBJ databases">
        <title>De novo Genome Assembly of Clathrus columnatus (Basidiomycota, Fungi) Using Illumina and Nanopore Sequence Data.</title>
        <authorList>
            <person name="Ogiso-Tanaka E."/>
            <person name="Itagaki H."/>
            <person name="Hosoya T."/>
            <person name="Hosaka K."/>
        </authorList>
    </citation>
    <scope>NUCLEOTIDE SEQUENCE</scope>
    <source>
        <strain evidence="3">MO-923</strain>
    </source>
</reference>
<dbReference type="EMBL" id="BPWL01000010">
    <property type="protein sequence ID" value="GJJ14920.1"/>
    <property type="molecule type" value="Genomic_DNA"/>
</dbReference>
<dbReference type="Pfam" id="PF24855">
    <property type="entry name" value="DUF7729"/>
    <property type="match status" value="1"/>
</dbReference>
<evidence type="ECO:0000256" key="1">
    <source>
        <dbReference type="SAM" id="MobiDB-lite"/>
    </source>
</evidence>
<dbReference type="AlphaFoldDB" id="A0AAV5ASP8"/>
<dbReference type="Proteomes" id="UP001050691">
    <property type="component" value="Unassembled WGS sequence"/>
</dbReference>
<feature type="region of interest" description="Disordered" evidence="1">
    <location>
        <begin position="28"/>
        <end position="54"/>
    </location>
</feature>
<feature type="domain" description="DUF7729" evidence="2">
    <location>
        <begin position="137"/>
        <end position="314"/>
    </location>
</feature>
<gene>
    <name evidence="3" type="ORF">Clacol_009190</name>
</gene>
<organism evidence="3 4">
    <name type="scientific">Clathrus columnatus</name>
    <dbReference type="NCBI Taxonomy" id="1419009"/>
    <lineage>
        <taxon>Eukaryota</taxon>
        <taxon>Fungi</taxon>
        <taxon>Dikarya</taxon>
        <taxon>Basidiomycota</taxon>
        <taxon>Agaricomycotina</taxon>
        <taxon>Agaricomycetes</taxon>
        <taxon>Phallomycetidae</taxon>
        <taxon>Phallales</taxon>
        <taxon>Clathraceae</taxon>
        <taxon>Clathrus</taxon>
    </lineage>
</organism>